<dbReference type="RefSeq" id="WP_345354871.1">
    <property type="nucleotide sequence ID" value="NZ_BAABHJ010000008.1"/>
</dbReference>
<evidence type="ECO:0000313" key="7">
    <source>
        <dbReference type="Proteomes" id="UP001500212"/>
    </source>
</evidence>
<keyword evidence="4" id="KW-0862">Zinc</keyword>
<keyword evidence="7" id="KW-1185">Reference proteome</keyword>
<evidence type="ECO:0000256" key="2">
    <source>
        <dbReference type="ARBA" id="ARBA00022723"/>
    </source>
</evidence>
<keyword evidence="3" id="KW-0378">Hydrolase</keyword>
<evidence type="ECO:0000256" key="4">
    <source>
        <dbReference type="ARBA" id="ARBA00022833"/>
    </source>
</evidence>
<dbReference type="InterPro" id="IPR024087">
    <property type="entry name" value="Creatininase-like_sf"/>
</dbReference>
<comment type="similarity">
    <text evidence="5">Belongs to the creatininase superfamily.</text>
</comment>
<gene>
    <name evidence="6" type="ORF">GCM10023195_35610</name>
</gene>
<dbReference type="PANTHER" id="PTHR35005:SF1">
    <property type="entry name" value="2-AMINO-5-FORMYLAMINO-6-RIBOSYLAMINOPYRIMIDIN-4(3H)-ONE 5'-MONOPHOSPHATE DEFORMYLASE"/>
    <property type="match status" value="1"/>
</dbReference>
<dbReference type="InterPro" id="IPR003785">
    <property type="entry name" value="Creatininase/forma_Hydrolase"/>
</dbReference>
<evidence type="ECO:0000313" key="6">
    <source>
        <dbReference type="EMBL" id="GAA4608951.1"/>
    </source>
</evidence>
<keyword evidence="2" id="KW-0479">Metal-binding</keyword>
<dbReference type="SUPFAM" id="SSF102215">
    <property type="entry name" value="Creatininase"/>
    <property type="match status" value="1"/>
</dbReference>
<sequence>MRIADMTWQEYDGQIRQRIVVLPIGSIDGHGPHLPLSTDTIISTYLAEQLEDHLGVLVLPPLTYGLPTDPAASGGRFPGTTSVRAATFTDLVLDVLRASYRHGARRFVLLESHKVNLGPLREAAELFIETAPQARVMAVTWWDVVTEDSRNAIAAETGVARHDDHHAAMVETSLVMHAAPHLVRNELLADDEVPRRARYLILPVPQDLRTKTGVVYRASAASPEIGARLMAEIVTNLVAAVTRELGEAVQEVLP</sequence>
<accession>A0ABP8TKQ7</accession>
<dbReference type="Proteomes" id="UP001500212">
    <property type="component" value="Unassembled WGS sequence"/>
</dbReference>
<dbReference type="EMBL" id="BAABHJ010000008">
    <property type="protein sequence ID" value="GAA4608951.1"/>
    <property type="molecule type" value="Genomic_DNA"/>
</dbReference>
<comment type="caution">
    <text evidence="6">The sequence shown here is derived from an EMBL/GenBank/DDBJ whole genome shotgun (WGS) entry which is preliminary data.</text>
</comment>
<organism evidence="6 7">
    <name type="scientific">Actinoallomurus liliacearum</name>
    <dbReference type="NCBI Taxonomy" id="1080073"/>
    <lineage>
        <taxon>Bacteria</taxon>
        <taxon>Bacillati</taxon>
        <taxon>Actinomycetota</taxon>
        <taxon>Actinomycetes</taxon>
        <taxon>Streptosporangiales</taxon>
        <taxon>Thermomonosporaceae</taxon>
        <taxon>Actinoallomurus</taxon>
    </lineage>
</organism>
<reference evidence="7" key="1">
    <citation type="journal article" date="2019" name="Int. J. Syst. Evol. Microbiol.">
        <title>The Global Catalogue of Microorganisms (GCM) 10K type strain sequencing project: providing services to taxonomists for standard genome sequencing and annotation.</title>
        <authorList>
            <consortium name="The Broad Institute Genomics Platform"/>
            <consortium name="The Broad Institute Genome Sequencing Center for Infectious Disease"/>
            <person name="Wu L."/>
            <person name="Ma J."/>
        </authorList>
    </citation>
    <scope>NUCLEOTIDE SEQUENCE [LARGE SCALE GENOMIC DNA]</scope>
    <source>
        <strain evidence="7">JCM 17938</strain>
    </source>
</reference>
<evidence type="ECO:0000256" key="3">
    <source>
        <dbReference type="ARBA" id="ARBA00022801"/>
    </source>
</evidence>
<name>A0ABP8TKQ7_9ACTN</name>
<dbReference type="Pfam" id="PF02633">
    <property type="entry name" value="Creatininase"/>
    <property type="match status" value="1"/>
</dbReference>
<dbReference type="PANTHER" id="PTHR35005">
    <property type="entry name" value="3-DEHYDRO-SCYLLO-INOSOSE HYDROLASE"/>
    <property type="match status" value="1"/>
</dbReference>
<comment type="cofactor">
    <cofactor evidence="1">
        <name>Zn(2+)</name>
        <dbReference type="ChEBI" id="CHEBI:29105"/>
    </cofactor>
</comment>
<evidence type="ECO:0000256" key="1">
    <source>
        <dbReference type="ARBA" id="ARBA00001947"/>
    </source>
</evidence>
<protein>
    <submittedName>
        <fullName evidence="6">Creatininase family protein</fullName>
    </submittedName>
</protein>
<proteinExistence type="inferred from homology"/>
<evidence type="ECO:0000256" key="5">
    <source>
        <dbReference type="ARBA" id="ARBA00024029"/>
    </source>
</evidence>
<dbReference type="Gene3D" id="3.40.50.10310">
    <property type="entry name" value="Creatininase"/>
    <property type="match status" value="1"/>
</dbReference>